<evidence type="ECO:0000256" key="1">
    <source>
        <dbReference type="SAM" id="SignalP"/>
    </source>
</evidence>
<evidence type="ECO:0008006" key="4">
    <source>
        <dbReference type="Google" id="ProtNLM"/>
    </source>
</evidence>
<reference evidence="2 3" key="1">
    <citation type="submission" date="2016-10" db="EMBL/GenBank/DDBJ databases">
        <authorList>
            <person name="de Groot N.N."/>
        </authorList>
    </citation>
    <scope>NUCLEOTIDE SEQUENCE [LARGE SCALE GENOMIC DNA]</scope>
    <source>
        <strain evidence="2 3">OK461</strain>
    </source>
</reference>
<sequence>MRKVLGILAAAVAIIASGLVFAPAASAGAYGCAGSEIDTYALKTSGGTQYATIHLYYDSSTGKNCAVTVATTAGGYGTAEQTMVNISVCSGTTLTSCVGGAITNKAQVGNFQYYAGPVSVAAADHCILVSGSRNHNGVIAGNQWGPVHCG</sequence>
<protein>
    <recommendedName>
        <fullName evidence="4">Spore-associated protein A</fullName>
    </recommendedName>
</protein>
<evidence type="ECO:0000313" key="2">
    <source>
        <dbReference type="EMBL" id="SFF42491.1"/>
    </source>
</evidence>
<keyword evidence="1" id="KW-0732">Signal</keyword>
<dbReference type="EMBL" id="FONR01000006">
    <property type="protein sequence ID" value="SFF42491.1"/>
    <property type="molecule type" value="Genomic_DNA"/>
</dbReference>
<dbReference type="RefSeq" id="WP_075028552.1">
    <property type="nucleotide sequence ID" value="NZ_FONR01000006.1"/>
</dbReference>
<dbReference type="PROSITE" id="PS51257">
    <property type="entry name" value="PROKAR_LIPOPROTEIN"/>
    <property type="match status" value="1"/>
</dbReference>
<organism evidence="2 3">
    <name type="scientific">Streptomyces mirabilis</name>
    <dbReference type="NCBI Taxonomy" id="68239"/>
    <lineage>
        <taxon>Bacteria</taxon>
        <taxon>Bacillati</taxon>
        <taxon>Actinomycetota</taxon>
        <taxon>Actinomycetes</taxon>
        <taxon>Kitasatosporales</taxon>
        <taxon>Streptomycetaceae</taxon>
        <taxon>Streptomyces</taxon>
    </lineage>
</organism>
<dbReference type="OrthoDB" id="3873271at2"/>
<dbReference type="Proteomes" id="UP000181942">
    <property type="component" value="Unassembled WGS sequence"/>
</dbReference>
<gene>
    <name evidence="2" type="ORF">SAMN02787118_106351</name>
</gene>
<proteinExistence type="predicted"/>
<dbReference type="AlphaFoldDB" id="A0A1I2IPQ0"/>
<accession>A0A1I2IPQ0</accession>
<name>A0A1I2IPQ0_9ACTN</name>
<evidence type="ECO:0000313" key="3">
    <source>
        <dbReference type="Proteomes" id="UP000181942"/>
    </source>
</evidence>
<feature type="chain" id="PRO_5039340163" description="Spore-associated protein A" evidence="1">
    <location>
        <begin position="23"/>
        <end position="150"/>
    </location>
</feature>
<feature type="signal peptide" evidence="1">
    <location>
        <begin position="1"/>
        <end position="22"/>
    </location>
</feature>